<dbReference type="Pfam" id="PF00931">
    <property type="entry name" value="NB-ARC"/>
    <property type="match status" value="1"/>
</dbReference>
<reference evidence="3" key="1">
    <citation type="submission" date="2019-08" db="EMBL/GenBank/DDBJ databases">
        <title>Complete genome sequence of a mangrove-derived Streptomyces xiamenensis.</title>
        <authorList>
            <person name="Xu J."/>
        </authorList>
    </citation>
    <scope>NUCLEOTIDE SEQUENCE</scope>
    <source>
        <strain evidence="3">318</strain>
    </source>
</reference>
<sequence length="678" mass="70850">MTEAAVDGSPGLGGLLGRQSELARLRADIDGAGLDTMAGRPAPRSRVLLVAGRPGSGRTALAEEFAQEQLATGRYPDGLLRARLTDPGGEPVPLERVTRELLTALDVPAPAGADEDDLTDVLRTALAGHRALLLLDDVKDAGQLAELIPDTRDCLVLAVSRGPLTGIPDVRPCTLGALDPSAALSLLRRGAGEIRITVDPTAADRLIVACGGLPAAVVLAAGWLAMRPESTIAEALAKITRPDDADGLGGAEDPVALAFRLVYAALPSGAARTLRLMALAPSGVLDAHTVAALTGCALGAARGALENFALLGLVRPAPPGGERGEYRVPGALDPLLRILLRTRERPAEVLLARARMLERAVRRLRACQAVTEPLGSPARQWLSGLPAALRFEDPADAARWLAARLPALTAAARMAVADGGDLDTLARRLIGALAGALLAHRDRDGAAPELYRLHELVLDVATRRGLAGERAAALLGLGDLDLAAGRPVLALERYRAALDAARADRGGPDGPLAARALESVGDTYAELADWQRAADWYGRALAIQQSRDEPAAVARLHGRIGAALTRTRHWTEALRAWRAAAAAHRRGGDRLGQAAALADLATVQEYAGRPQEALRSGEEALRLAGEAGDPELAVQVRLLLARMAERMGRMAQAARYRAAGSGAALESSVVTEDGPCET</sequence>
<dbReference type="PROSITE" id="PS50005">
    <property type="entry name" value="TPR"/>
    <property type="match status" value="1"/>
</dbReference>
<evidence type="ECO:0000256" key="1">
    <source>
        <dbReference type="PROSITE-ProRule" id="PRU00339"/>
    </source>
</evidence>
<dbReference type="SMART" id="SM00028">
    <property type="entry name" value="TPR"/>
    <property type="match status" value="4"/>
</dbReference>
<dbReference type="GO" id="GO:0043531">
    <property type="term" value="F:ADP binding"/>
    <property type="evidence" value="ECO:0007669"/>
    <property type="project" value="InterPro"/>
</dbReference>
<dbReference type="InterPro" id="IPR002182">
    <property type="entry name" value="NB-ARC"/>
</dbReference>
<keyword evidence="1" id="KW-0802">TPR repeat</keyword>
<evidence type="ECO:0000313" key="3">
    <source>
        <dbReference type="EMBL" id="AKG42148.1"/>
    </source>
</evidence>
<keyword evidence="4" id="KW-1185">Reference proteome</keyword>
<organism evidence="3 4">
    <name type="scientific">Streptomyces xiamenensis</name>
    <dbReference type="NCBI Taxonomy" id="408015"/>
    <lineage>
        <taxon>Bacteria</taxon>
        <taxon>Bacillati</taxon>
        <taxon>Actinomycetota</taxon>
        <taxon>Actinomycetes</taxon>
        <taxon>Kitasatosporales</taxon>
        <taxon>Streptomycetaceae</taxon>
        <taxon>Streptomyces</taxon>
    </lineage>
</organism>
<dbReference type="SUPFAM" id="SSF48452">
    <property type="entry name" value="TPR-like"/>
    <property type="match status" value="1"/>
</dbReference>
<dbReference type="SUPFAM" id="SSF52540">
    <property type="entry name" value="P-loop containing nucleoside triphosphate hydrolases"/>
    <property type="match status" value="1"/>
</dbReference>
<feature type="domain" description="NB-ARC" evidence="2">
    <location>
        <begin position="46"/>
        <end position="146"/>
    </location>
</feature>
<dbReference type="Pfam" id="PF13424">
    <property type="entry name" value="TPR_12"/>
    <property type="match status" value="2"/>
</dbReference>
<dbReference type="EMBL" id="CP009922">
    <property type="protein sequence ID" value="AKG42148.1"/>
    <property type="molecule type" value="Genomic_DNA"/>
</dbReference>
<dbReference type="PATRIC" id="fig|408015.6.peg.793"/>
<dbReference type="InterPro" id="IPR019734">
    <property type="entry name" value="TPR_rpt"/>
</dbReference>
<dbReference type="KEGG" id="sxi:SXIM_07640"/>
<dbReference type="PRINTS" id="PR00364">
    <property type="entry name" value="DISEASERSIST"/>
</dbReference>
<evidence type="ECO:0000259" key="2">
    <source>
        <dbReference type="Pfam" id="PF00931"/>
    </source>
</evidence>
<accession>A0A0F7FQK8</accession>
<dbReference type="RefSeq" id="WP_030728183.1">
    <property type="nucleotide sequence ID" value="NZ_CP009922.3"/>
</dbReference>
<dbReference type="STRING" id="408015.SXIM_07640"/>
<dbReference type="Proteomes" id="UP000034034">
    <property type="component" value="Chromosome"/>
</dbReference>
<proteinExistence type="predicted"/>
<dbReference type="HOGENOM" id="CLU_016379_0_0_11"/>
<dbReference type="PANTHER" id="PTHR47691">
    <property type="entry name" value="REGULATOR-RELATED"/>
    <property type="match status" value="1"/>
</dbReference>
<dbReference type="InterPro" id="IPR011990">
    <property type="entry name" value="TPR-like_helical_dom_sf"/>
</dbReference>
<protein>
    <submittedName>
        <fullName evidence="3">Regulatory protein</fullName>
    </submittedName>
</protein>
<dbReference type="Gene3D" id="1.25.40.10">
    <property type="entry name" value="Tetratricopeptide repeat domain"/>
    <property type="match status" value="1"/>
</dbReference>
<feature type="repeat" description="TPR" evidence="1">
    <location>
        <begin position="514"/>
        <end position="547"/>
    </location>
</feature>
<dbReference type="InterPro" id="IPR027417">
    <property type="entry name" value="P-loop_NTPase"/>
</dbReference>
<dbReference type="PANTHER" id="PTHR47691:SF3">
    <property type="entry name" value="HTH-TYPE TRANSCRIPTIONAL REGULATOR RV0890C-RELATED"/>
    <property type="match status" value="1"/>
</dbReference>
<dbReference type="AlphaFoldDB" id="A0A0F7FQK8"/>
<evidence type="ECO:0000313" key="4">
    <source>
        <dbReference type="Proteomes" id="UP000034034"/>
    </source>
</evidence>
<dbReference type="Gene3D" id="3.40.50.300">
    <property type="entry name" value="P-loop containing nucleotide triphosphate hydrolases"/>
    <property type="match status" value="1"/>
</dbReference>
<gene>
    <name evidence="3" type="ORF">SXIM_07640</name>
</gene>
<name>A0A0F7FQK8_9ACTN</name>